<dbReference type="SUPFAM" id="SSF56925">
    <property type="entry name" value="OMPA-like"/>
    <property type="match status" value="1"/>
</dbReference>
<keyword evidence="2 3" id="KW-0732">Signal</keyword>
<comment type="subcellular location">
    <subcellularLocation>
        <location evidence="1">Cell outer membrane</location>
    </subcellularLocation>
</comment>
<evidence type="ECO:0000259" key="4">
    <source>
        <dbReference type="Pfam" id="PF13505"/>
    </source>
</evidence>
<sequence>MYNAKILSAAAVLAAGVFASTGAHAGMVTDAHGNVGYDNAAECDAAVQNGNAKFYQSFTTKPALRRAGETQVKVTRLADLGGNYRLGACDAGAAHQFGRDGVSKALQGKYVPYSPNMAVNVYANATGQPVRVSMKQCDNNFSGPIPRPVAIPQPVATSPVVIVPPAPVIAPVVAKTLSPYVFGTVGALRDKVGGALLHDRDTEVAGQLGAGLQFNKLVGAELFYQYAKRHDFTDGLAAADVRNKTFGGRVTLGGLVADKTRLFAKLGAASVKHTSTGYSDRKTRLTAGAGLAYSLTNNLALRADYDHYFKRGANWKAADYLGLGLQYNF</sequence>
<dbReference type="KEGG" id="hyf:DTO96_100712"/>
<dbReference type="RefSeq" id="WP_114562237.1">
    <property type="nucleotide sequence ID" value="NZ_CP031124.1"/>
</dbReference>
<name>A0A345D9F7_9BURK</name>
<organism evidence="5 6">
    <name type="scientific">Ephemeroptericola cinctiostellae</name>
    <dbReference type="NCBI Taxonomy" id="2268024"/>
    <lineage>
        <taxon>Bacteria</taxon>
        <taxon>Pseudomonadati</taxon>
        <taxon>Pseudomonadota</taxon>
        <taxon>Betaproteobacteria</taxon>
        <taxon>Burkholderiales</taxon>
        <taxon>Burkholderiaceae</taxon>
        <taxon>Ephemeroptericola</taxon>
    </lineage>
</organism>
<dbReference type="Gene3D" id="2.40.160.20">
    <property type="match status" value="1"/>
</dbReference>
<proteinExistence type="predicted"/>
<keyword evidence="6" id="KW-1185">Reference proteome</keyword>
<dbReference type="Pfam" id="PF13505">
    <property type="entry name" value="OMP_b-brl"/>
    <property type="match status" value="1"/>
</dbReference>
<feature type="signal peptide" evidence="3">
    <location>
        <begin position="1"/>
        <end position="25"/>
    </location>
</feature>
<dbReference type="InterPro" id="IPR027385">
    <property type="entry name" value="Beta-barrel_OMP"/>
</dbReference>
<gene>
    <name evidence="5" type="ORF">DTO96_100712</name>
</gene>
<evidence type="ECO:0000313" key="6">
    <source>
        <dbReference type="Proteomes" id="UP000252182"/>
    </source>
</evidence>
<dbReference type="GO" id="GO:0009279">
    <property type="term" value="C:cell outer membrane"/>
    <property type="evidence" value="ECO:0007669"/>
    <property type="project" value="UniProtKB-SubCell"/>
</dbReference>
<dbReference type="Proteomes" id="UP000252182">
    <property type="component" value="Chromosome"/>
</dbReference>
<dbReference type="InterPro" id="IPR011250">
    <property type="entry name" value="OMP/PagP_B-barrel"/>
</dbReference>
<accession>A0A345D9F7</accession>
<evidence type="ECO:0000256" key="1">
    <source>
        <dbReference type="ARBA" id="ARBA00004442"/>
    </source>
</evidence>
<reference evidence="6" key="1">
    <citation type="submission" date="2018-07" db="EMBL/GenBank/DDBJ databases">
        <authorList>
            <person name="Kim H."/>
        </authorList>
    </citation>
    <scope>NUCLEOTIDE SEQUENCE [LARGE SCALE GENOMIC DNA]</scope>
    <source>
        <strain evidence="6">F02</strain>
    </source>
</reference>
<evidence type="ECO:0000313" key="5">
    <source>
        <dbReference type="EMBL" id="AXF84995.1"/>
    </source>
</evidence>
<dbReference type="AlphaFoldDB" id="A0A345D9F7"/>
<dbReference type="OrthoDB" id="6655967at2"/>
<feature type="domain" description="Outer membrane protein beta-barrel" evidence="4">
    <location>
        <begin position="178"/>
        <end position="329"/>
    </location>
</feature>
<feature type="chain" id="PRO_5016724751" description="Outer membrane protein beta-barrel domain-containing protein" evidence="3">
    <location>
        <begin position="26"/>
        <end position="329"/>
    </location>
</feature>
<dbReference type="EMBL" id="CP031124">
    <property type="protein sequence ID" value="AXF84995.1"/>
    <property type="molecule type" value="Genomic_DNA"/>
</dbReference>
<evidence type="ECO:0000256" key="3">
    <source>
        <dbReference type="SAM" id="SignalP"/>
    </source>
</evidence>
<evidence type="ECO:0000256" key="2">
    <source>
        <dbReference type="ARBA" id="ARBA00022729"/>
    </source>
</evidence>
<protein>
    <recommendedName>
        <fullName evidence="4">Outer membrane protein beta-barrel domain-containing protein</fullName>
    </recommendedName>
</protein>